<dbReference type="Proteomes" id="UP000682733">
    <property type="component" value="Unassembled WGS sequence"/>
</dbReference>
<dbReference type="AlphaFoldDB" id="A0A8S2U693"/>
<dbReference type="Proteomes" id="UP000677228">
    <property type="component" value="Unassembled WGS sequence"/>
</dbReference>
<reference evidence="3" key="1">
    <citation type="submission" date="2021-02" db="EMBL/GenBank/DDBJ databases">
        <authorList>
            <person name="Nowell W R."/>
        </authorList>
    </citation>
    <scope>NUCLEOTIDE SEQUENCE</scope>
</reference>
<evidence type="ECO:0000256" key="1">
    <source>
        <dbReference type="SAM" id="MobiDB-lite"/>
    </source>
</evidence>
<sequence length="346" mass="40017">WGCGSRPSTGEKFCQHHTEVLKRNEQQIQQKEQLEEEERDYTSEDCTVERDTPRYSSRSTSYGIILTMFNCGIIIGFDELFLSEGPLRVLYHLFELLKKWSPSVSIPKFLCYDNACGLWLTFQKRLANGRIKDTTASQQLHGIQFVVDKFHVMNHVRPMFHTNDEQSQALTDQTNVALLIGDEMNKLCRKVLLTQSFILSFTKLSKTLKHDAAINIHKACTLLIENGLLKREEKFLANSSKYFPCYVKCVPQTYHEEVNFVNCMAKFGVGDLQCYYSTLKTMDLKLESAYLTKEAGEFFDHECYKKHIAAIDVAKFITPKKNKKFKCEHKSRVVDLVQDENNNSKE</sequence>
<comment type="caution">
    <text evidence="3">The sequence shown here is derived from an EMBL/GenBank/DDBJ whole genome shotgun (WGS) entry which is preliminary data.</text>
</comment>
<feature type="region of interest" description="Disordered" evidence="1">
    <location>
        <begin position="31"/>
        <end position="54"/>
    </location>
</feature>
<evidence type="ECO:0000313" key="3">
    <source>
        <dbReference type="EMBL" id="CAF4327664.1"/>
    </source>
</evidence>
<evidence type="ECO:0000313" key="2">
    <source>
        <dbReference type="EMBL" id="CAF1539494.1"/>
    </source>
</evidence>
<accession>A0A8S2U693</accession>
<dbReference type="EMBL" id="CAJNOK010038646">
    <property type="protein sequence ID" value="CAF1539494.1"/>
    <property type="molecule type" value="Genomic_DNA"/>
</dbReference>
<proteinExistence type="predicted"/>
<dbReference type="EMBL" id="CAJOBA010060960">
    <property type="protein sequence ID" value="CAF4327664.1"/>
    <property type="molecule type" value="Genomic_DNA"/>
</dbReference>
<feature type="non-terminal residue" evidence="3">
    <location>
        <position position="1"/>
    </location>
</feature>
<evidence type="ECO:0000313" key="4">
    <source>
        <dbReference type="Proteomes" id="UP000682733"/>
    </source>
</evidence>
<organism evidence="3 4">
    <name type="scientific">Didymodactylos carnosus</name>
    <dbReference type="NCBI Taxonomy" id="1234261"/>
    <lineage>
        <taxon>Eukaryota</taxon>
        <taxon>Metazoa</taxon>
        <taxon>Spiralia</taxon>
        <taxon>Gnathifera</taxon>
        <taxon>Rotifera</taxon>
        <taxon>Eurotatoria</taxon>
        <taxon>Bdelloidea</taxon>
        <taxon>Philodinida</taxon>
        <taxon>Philodinidae</taxon>
        <taxon>Didymodactylos</taxon>
    </lineage>
</organism>
<name>A0A8S2U693_9BILA</name>
<protein>
    <submittedName>
        <fullName evidence="3">Uncharacterized protein</fullName>
    </submittedName>
</protein>
<gene>
    <name evidence="2" type="ORF">OVA965_LOCUS38697</name>
    <name evidence="3" type="ORF">TMI583_LOCUS39908</name>
</gene>